<dbReference type="KEGG" id="slk:SLUN_04895"/>
<organism evidence="2 3">
    <name type="scientific">Streptomyces lunaelactis</name>
    <dbReference type="NCBI Taxonomy" id="1535768"/>
    <lineage>
        <taxon>Bacteria</taxon>
        <taxon>Bacillati</taxon>
        <taxon>Actinomycetota</taxon>
        <taxon>Actinomycetes</taxon>
        <taxon>Kitasatosporales</taxon>
        <taxon>Streptomycetaceae</taxon>
        <taxon>Streptomyces</taxon>
    </lineage>
</organism>
<dbReference type="EMBL" id="CP026304">
    <property type="protein sequence ID" value="AVZ71626.1"/>
    <property type="molecule type" value="Genomic_DNA"/>
</dbReference>
<reference evidence="2 3" key="1">
    <citation type="submission" date="2018-01" db="EMBL/GenBank/DDBJ databases">
        <title>Complete genome sequence of Streptomyces lunaelactis MM109T, a Ferroverdin A producer isolated from cave moonmilk deposits.</title>
        <authorList>
            <person name="Naome A."/>
            <person name="Martinet L."/>
            <person name="Maciejewska M."/>
            <person name="Anderssen S."/>
            <person name="Adam D."/>
            <person name="Tenconi E."/>
            <person name="Deflandre B."/>
            <person name="Arguelles-Arias A."/>
            <person name="Calusinska M."/>
            <person name="Copieters W."/>
            <person name="Karim L."/>
            <person name="Hanikenne M."/>
            <person name="Baurain D."/>
            <person name="van Wezel G."/>
            <person name="Smargiasso N."/>
            <person name="de Pauw E."/>
            <person name="Delfosse P."/>
            <person name="Rigali S."/>
        </authorList>
    </citation>
    <scope>NUCLEOTIDE SEQUENCE [LARGE SCALE GENOMIC DNA]</scope>
    <source>
        <strain evidence="2 3">MM109</strain>
    </source>
</reference>
<feature type="compositionally biased region" description="Basic residues" evidence="1">
    <location>
        <begin position="132"/>
        <end position="143"/>
    </location>
</feature>
<sequence>MRCPRRPPVGRSPHVRRARSRSADETQPGAEQASLAEASSAVAVARRNPARSMQGGLRASRYERLSSATRPTHRSPVRSSDAFRRPPFRCSQRHGARCPQCTAVRNPLATGPSRLPASPAMFSRHTLAARSRVSRARRLHKPRSGPCAQPRPTTGHARQAPRAVVPSGGGSGSGPRRDPT</sequence>
<proteinExistence type="predicted"/>
<evidence type="ECO:0000313" key="2">
    <source>
        <dbReference type="EMBL" id="AVZ71626.1"/>
    </source>
</evidence>
<evidence type="ECO:0000256" key="1">
    <source>
        <dbReference type="SAM" id="MobiDB-lite"/>
    </source>
</evidence>
<protein>
    <submittedName>
        <fullName evidence="2">Uncharacterized protein</fullName>
    </submittedName>
</protein>
<name>A0A2R4SXL9_9ACTN</name>
<gene>
    <name evidence="2" type="ORF">SLUN_04895</name>
</gene>
<evidence type="ECO:0000313" key="3">
    <source>
        <dbReference type="Proteomes" id="UP000244201"/>
    </source>
</evidence>
<dbReference type="AlphaFoldDB" id="A0A2R4SXL9"/>
<accession>A0A2R4SXL9</accession>
<feature type="compositionally biased region" description="Low complexity" evidence="1">
    <location>
        <begin position="30"/>
        <end position="52"/>
    </location>
</feature>
<feature type="region of interest" description="Disordered" evidence="1">
    <location>
        <begin position="1"/>
        <end position="180"/>
    </location>
</feature>
<dbReference type="Proteomes" id="UP000244201">
    <property type="component" value="Chromosome"/>
</dbReference>
<keyword evidence="3" id="KW-1185">Reference proteome</keyword>